<feature type="compositionally biased region" description="Pro residues" evidence="7">
    <location>
        <begin position="236"/>
        <end position="250"/>
    </location>
</feature>
<dbReference type="PANTHER" id="PTHR43178:SF5">
    <property type="entry name" value="LIPOAMIDE ACYLTRANSFERASE COMPONENT OF BRANCHED-CHAIN ALPHA-KETO ACID DEHYDROGENASE COMPLEX, MITOCHONDRIAL"/>
    <property type="match status" value="1"/>
</dbReference>
<dbReference type="Pfam" id="PF00198">
    <property type="entry name" value="2-oxoacid_dh"/>
    <property type="match status" value="1"/>
</dbReference>
<feature type="compositionally biased region" description="Low complexity" evidence="7">
    <location>
        <begin position="103"/>
        <end position="141"/>
    </location>
</feature>
<dbReference type="Proteomes" id="UP000654123">
    <property type="component" value="Unassembled WGS sequence"/>
</dbReference>
<dbReference type="PANTHER" id="PTHR43178">
    <property type="entry name" value="DIHYDROLIPOAMIDE ACETYLTRANSFERASE COMPONENT OF PYRUVATE DEHYDROGENASE COMPLEX"/>
    <property type="match status" value="1"/>
</dbReference>
<dbReference type="PROSITE" id="PS51826">
    <property type="entry name" value="PSBD"/>
    <property type="match status" value="1"/>
</dbReference>
<feature type="region of interest" description="Disordered" evidence="7">
    <location>
        <begin position="227"/>
        <end position="324"/>
    </location>
</feature>
<dbReference type="SUPFAM" id="SSF51230">
    <property type="entry name" value="Single hybrid motif"/>
    <property type="match status" value="2"/>
</dbReference>
<evidence type="ECO:0000256" key="3">
    <source>
        <dbReference type="ARBA" id="ARBA00022679"/>
    </source>
</evidence>
<dbReference type="GO" id="GO:0016407">
    <property type="term" value="F:acetyltransferase activity"/>
    <property type="evidence" value="ECO:0007669"/>
    <property type="project" value="TreeGrafter"/>
</dbReference>
<evidence type="ECO:0000259" key="9">
    <source>
        <dbReference type="PROSITE" id="PS51826"/>
    </source>
</evidence>
<feature type="region of interest" description="Disordered" evidence="7">
    <location>
        <begin position="372"/>
        <end position="398"/>
    </location>
</feature>
<dbReference type="InterPro" id="IPR023213">
    <property type="entry name" value="CAT-like_dom_sf"/>
</dbReference>
<name>A0A918B2L4_9ACTN</name>
<evidence type="ECO:0000256" key="7">
    <source>
        <dbReference type="SAM" id="MobiDB-lite"/>
    </source>
</evidence>
<dbReference type="SUPFAM" id="SSF52777">
    <property type="entry name" value="CoA-dependent acyltransferases"/>
    <property type="match status" value="1"/>
</dbReference>
<dbReference type="Pfam" id="PF00364">
    <property type="entry name" value="Biotin_lipoyl"/>
    <property type="match status" value="2"/>
</dbReference>
<evidence type="ECO:0000256" key="2">
    <source>
        <dbReference type="ARBA" id="ARBA00007317"/>
    </source>
</evidence>
<dbReference type="PROSITE" id="PS00189">
    <property type="entry name" value="LIPOYL"/>
    <property type="match status" value="2"/>
</dbReference>
<dbReference type="NCBIfam" id="TIGR02927">
    <property type="entry name" value="SucB_Actino"/>
    <property type="match status" value="1"/>
</dbReference>
<feature type="region of interest" description="Disordered" evidence="7">
    <location>
        <begin position="79"/>
        <end position="151"/>
    </location>
</feature>
<dbReference type="SUPFAM" id="SSF47005">
    <property type="entry name" value="Peripheral subunit-binding domain of 2-oxo acid dehydrogenase complex"/>
    <property type="match status" value="1"/>
</dbReference>
<evidence type="ECO:0000256" key="4">
    <source>
        <dbReference type="ARBA" id="ARBA00022823"/>
    </source>
</evidence>
<dbReference type="EC" id="2.3.1.-" evidence="6"/>
<dbReference type="InterPro" id="IPR004167">
    <property type="entry name" value="PSBD"/>
</dbReference>
<dbReference type="InterPro" id="IPR000089">
    <property type="entry name" value="Biotin_lipoyl"/>
</dbReference>
<dbReference type="Pfam" id="PF02817">
    <property type="entry name" value="E3_binding"/>
    <property type="match status" value="1"/>
</dbReference>
<comment type="cofactor">
    <cofactor evidence="1 6">
        <name>(R)-lipoate</name>
        <dbReference type="ChEBI" id="CHEBI:83088"/>
    </cofactor>
</comment>
<dbReference type="InterPro" id="IPR050743">
    <property type="entry name" value="2-oxoacid_DH_E2_comp"/>
</dbReference>
<keyword evidence="5 6" id="KW-0012">Acyltransferase</keyword>
<dbReference type="InterPro" id="IPR003016">
    <property type="entry name" value="2-oxoA_DH_lipoyl-BS"/>
</dbReference>
<dbReference type="RefSeq" id="WP_189535682.1">
    <property type="nucleotide sequence ID" value="NZ_BMSV01000007.1"/>
</dbReference>
<evidence type="ECO:0000256" key="6">
    <source>
        <dbReference type="RuleBase" id="RU003423"/>
    </source>
</evidence>
<organism evidence="10 11">
    <name type="scientific">Streptomyces roseolilacinus</name>
    <dbReference type="NCBI Taxonomy" id="66904"/>
    <lineage>
        <taxon>Bacteria</taxon>
        <taxon>Bacillati</taxon>
        <taxon>Actinomycetota</taxon>
        <taxon>Actinomycetes</taxon>
        <taxon>Kitasatosporales</taxon>
        <taxon>Streptomycetaceae</taxon>
        <taxon>Streptomyces</taxon>
    </lineage>
</organism>
<feature type="domain" description="Lipoyl-binding" evidence="8">
    <location>
        <begin position="2"/>
        <end position="77"/>
    </location>
</feature>
<evidence type="ECO:0000259" key="8">
    <source>
        <dbReference type="PROSITE" id="PS50968"/>
    </source>
</evidence>
<feature type="compositionally biased region" description="Low complexity" evidence="7">
    <location>
        <begin position="82"/>
        <end position="95"/>
    </location>
</feature>
<dbReference type="FunFam" id="3.30.559.10:FF:000007">
    <property type="entry name" value="Dihydrolipoamide acetyltransferase component of pyruvate dehydrogenase complex"/>
    <property type="match status" value="1"/>
</dbReference>
<dbReference type="GO" id="GO:0031405">
    <property type="term" value="F:lipoic acid binding"/>
    <property type="evidence" value="ECO:0007669"/>
    <property type="project" value="TreeGrafter"/>
</dbReference>
<dbReference type="Gene3D" id="4.10.320.10">
    <property type="entry name" value="E3-binding domain"/>
    <property type="match status" value="1"/>
</dbReference>
<dbReference type="InterPro" id="IPR014276">
    <property type="entry name" value="2-oxoglutarate_DH_E2"/>
</dbReference>
<comment type="caution">
    <text evidence="10">The sequence shown here is derived from an EMBL/GenBank/DDBJ whole genome shotgun (WGS) entry which is preliminary data.</text>
</comment>
<dbReference type="InterPro" id="IPR036625">
    <property type="entry name" value="E3-bd_dom_sf"/>
</dbReference>
<keyword evidence="4 6" id="KW-0450">Lipoyl</keyword>
<keyword evidence="3 6" id="KW-0808">Transferase</keyword>
<protein>
    <recommendedName>
        <fullName evidence="6">Dihydrolipoamide acetyltransferase component of pyruvate dehydrogenase complex</fullName>
        <ecNumber evidence="6">2.3.1.-</ecNumber>
    </recommendedName>
</protein>
<evidence type="ECO:0000256" key="5">
    <source>
        <dbReference type="ARBA" id="ARBA00023315"/>
    </source>
</evidence>
<feature type="domain" description="Peripheral subunit-binding (PSBD)" evidence="9">
    <location>
        <begin position="333"/>
        <end position="370"/>
    </location>
</feature>
<gene>
    <name evidence="10" type="ORF">GCM10010249_39510</name>
</gene>
<dbReference type="CDD" id="cd06849">
    <property type="entry name" value="lipoyl_domain"/>
    <property type="match status" value="2"/>
</dbReference>
<comment type="similarity">
    <text evidence="2 6">Belongs to the 2-oxoacid dehydrogenase family.</text>
</comment>
<reference evidence="10" key="2">
    <citation type="submission" date="2020-09" db="EMBL/GenBank/DDBJ databases">
        <authorList>
            <person name="Sun Q."/>
            <person name="Ohkuma M."/>
        </authorList>
    </citation>
    <scope>NUCLEOTIDE SEQUENCE</scope>
    <source>
        <strain evidence="10">JCM 4335</strain>
    </source>
</reference>
<dbReference type="Gene3D" id="3.30.559.10">
    <property type="entry name" value="Chloramphenicol acetyltransferase-like domain"/>
    <property type="match status" value="1"/>
</dbReference>
<feature type="domain" description="Lipoyl-binding" evidence="8">
    <location>
        <begin position="149"/>
        <end position="224"/>
    </location>
</feature>
<sequence length="636" mass="63425">MPVSVTLPALGESVTEGTVTRWLKAEGERVEADEPLLEVSTDKVDTEIPAPASGVLSSIKVAEDETVEVGAELAVIDDGTGAPAEAPAPAAAEAPAPAPAPAPAQETPAPAAAEAPAQEAPQAVPSTEAETPAPAPTAEAAAGGGSAEGTDVVLPALGESVTEGTVTRWLKQVGDSVEADEPLLEVSTDKVDTEIPAPTSGVLLEIVVNEDETAEVGAKLGVIGAPGAAPAAAPAPAAPAPAEAPAPAAPEAPAQAAPAQPAPAPAPAQAAPAPAAPAQPAPAQAAPAPAAPAQPAPAQAAPAPAQAQAAPAQPAPAAPAAPAAAQATDEGAYVTPLVRKLAAEHGVDLASVKGTGVGGRIRKQDVLATAEAAKAPAAPAPAEAPAPAAKAPEASPLRGQTVKMTRMRKVIGDNMMKALHGQAQLSSVVEVDITKLMRLRGRAKDAFAAREGVKLSPMPFFVKAAAQALKAHPVINARINDDEGTITYFDSENIGIAVDSEKGLMTPVIKGAGDLNIAGIAKATADLAAKVRASKITPDELAGATFTISNTGSRGALFDTIIVPPNQVAILGIGATVKRPVVVDHPELGETIAVRHMTYLTLSYDHRLVDGADAARYLSAVKAILEAGEFEVDLGL</sequence>
<feature type="compositionally biased region" description="Low complexity" evidence="7">
    <location>
        <begin position="385"/>
        <end position="394"/>
    </location>
</feature>
<dbReference type="Gene3D" id="2.40.50.100">
    <property type="match status" value="2"/>
</dbReference>
<feature type="compositionally biased region" description="Low complexity" evidence="7">
    <location>
        <begin position="296"/>
        <end position="312"/>
    </location>
</feature>
<evidence type="ECO:0000313" key="10">
    <source>
        <dbReference type="EMBL" id="GGQ16877.1"/>
    </source>
</evidence>
<reference evidence="10" key="1">
    <citation type="journal article" date="2014" name="Int. J. Syst. Evol. Microbiol.">
        <title>Complete genome sequence of Corynebacterium casei LMG S-19264T (=DSM 44701T), isolated from a smear-ripened cheese.</title>
        <authorList>
            <consortium name="US DOE Joint Genome Institute (JGI-PGF)"/>
            <person name="Walter F."/>
            <person name="Albersmeier A."/>
            <person name="Kalinowski J."/>
            <person name="Ruckert C."/>
        </authorList>
    </citation>
    <scope>NUCLEOTIDE SEQUENCE</scope>
    <source>
        <strain evidence="10">JCM 4335</strain>
    </source>
</reference>
<evidence type="ECO:0000313" key="11">
    <source>
        <dbReference type="Proteomes" id="UP000654123"/>
    </source>
</evidence>
<dbReference type="AlphaFoldDB" id="A0A918B2L4"/>
<accession>A0A918B2L4</accession>
<dbReference type="PROSITE" id="PS50968">
    <property type="entry name" value="BIOTINYL_LIPOYL"/>
    <property type="match status" value="2"/>
</dbReference>
<dbReference type="InterPro" id="IPR001078">
    <property type="entry name" value="2-oxoacid_DH_actylTfrase"/>
</dbReference>
<dbReference type="EMBL" id="BMSV01000007">
    <property type="protein sequence ID" value="GGQ16877.1"/>
    <property type="molecule type" value="Genomic_DNA"/>
</dbReference>
<keyword evidence="11" id="KW-1185">Reference proteome</keyword>
<dbReference type="GO" id="GO:0005737">
    <property type="term" value="C:cytoplasm"/>
    <property type="evidence" value="ECO:0007669"/>
    <property type="project" value="TreeGrafter"/>
</dbReference>
<proteinExistence type="inferred from homology"/>
<dbReference type="InterPro" id="IPR011053">
    <property type="entry name" value="Single_hybrid_motif"/>
</dbReference>
<evidence type="ECO:0000256" key="1">
    <source>
        <dbReference type="ARBA" id="ARBA00001938"/>
    </source>
</evidence>